<name>A0A914L3J8_MELIC</name>
<keyword evidence="1" id="KW-0472">Membrane</keyword>
<keyword evidence="1" id="KW-1133">Transmembrane helix</keyword>
<organism evidence="2 3">
    <name type="scientific">Meloidogyne incognita</name>
    <name type="common">Southern root-knot nematode worm</name>
    <name type="synonym">Oxyuris incognita</name>
    <dbReference type="NCBI Taxonomy" id="6306"/>
    <lineage>
        <taxon>Eukaryota</taxon>
        <taxon>Metazoa</taxon>
        <taxon>Ecdysozoa</taxon>
        <taxon>Nematoda</taxon>
        <taxon>Chromadorea</taxon>
        <taxon>Rhabditida</taxon>
        <taxon>Tylenchina</taxon>
        <taxon>Tylenchomorpha</taxon>
        <taxon>Tylenchoidea</taxon>
        <taxon>Meloidogynidae</taxon>
        <taxon>Meloidogyninae</taxon>
        <taxon>Meloidogyne</taxon>
        <taxon>Meloidogyne incognita group</taxon>
    </lineage>
</organism>
<evidence type="ECO:0000256" key="1">
    <source>
        <dbReference type="SAM" id="Phobius"/>
    </source>
</evidence>
<sequence>MNEQFPSVGRNDIAQNTNVLYLPEIIIKSLLIYYFTIARAALAQAFGVMIILNGGDNVEP</sequence>
<evidence type="ECO:0000313" key="2">
    <source>
        <dbReference type="Proteomes" id="UP000887563"/>
    </source>
</evidence>
<accession>A0A914L3J8</accession>
<evidence type="ECO:0000313" key="3">
    <source>
        <dbReference type="WBParaSite" id="Minc3s00240g08350"/>
    </source>
</evidence>
<dbReference type="WBParaSite" id="Minc3s00240g08350">
    <property type="protein sequence ID" value="Minc3s00240g08350"/>
    <property type="gene ID" value="Minc3s00240g08350"/>
</dbReference>
<protein>
    <submittedName>
        <fullName evidence="3">Uncharacterized protein</fullName>
    </submittedName>
</protein>
<keyword evidence="1" id="KW-0812">Transmembrane</keyword>
<feature type="transmembrane region" description="Helical" evidence="1">
    <location>
        <begin position="31"/>
        <end position="52"/>
    </location>
</feature>
<dbReference type="AlphaFoldDB" id="A0A914L3J8"/>
<dbReference type="Proteomes" id="UP000887563">
    <property type="component" value="Unplaced"/>
</dbReference>
<reference evidence="3" key="1">
    <citation type="submission" date="2022-11" db="UniProtKB">
        <authorList>
            <consortium name="WormBaseParasite"/>
        </authorList>
    </citation>
    <scope>IDENTIFICATION</scope>
</reference>
<keyword evidence="2" id="KW-1185">Reference proteome</keyword>
<proteinExistence type="predicted"/>